<dbReference type="InterPro" id="IPR050782">
    <property type="entry name" value="PP1_regulatory_subunit_3"/>
</dbReference>
<sequence length="538" mass="60133">MISSVNYPKPRCMGMECVRTSALKYWTPQNFGPQRWLDDTSQSSSSPLDVGHPVEDEFIPHSAPSTCTLLSSACRRAASFPLANRAFLGCNLQVRSQSESAALNRVNVKMPRTLLQEFHYFNQRQKEAQNWKPPPLTGGVKFYAPVHEDGGSESDTEEGRISSSPSSSSDEDDAHPTATTTQPLPLLLLNSQPAPSICSDDIVRHLERALESNKEKTEEKKPSVPVEKNLLHDELSNSSTSSEQSHLLHDETSASASDSDAKSSSSQTTPTNTHRRKHFKSHRHTPRCVRFADECGNELYELKVLTEPSDYPPEIPRAVIQRHRKAAGLSDLSDEDDSKPKPKSTWKVMFKQPASDYIKFRQTLDANHVALENVIVKNEVPKVVGTIKVANIAFEKRVFLRCTSDRWQSFQDFDAKFLTSASKTFDTFTFEFPIASNIGQSESHFEFCICFLAGEVEYWDSNDGHNYVLEGESLPPSSPPARVSSPRPQQNNPVPAAKVRAAHNDAYRMEYRNWSSFASWKALSTDAPYCIPTPPPSP</sequence>
<accession>A0A7I8WI81</accession>
<organism evidence="3 4">
    <name type="scientific">Bursaphelenchus xylophilus</name>
    <name type="common">Pinewood nematode worm</name>
    <name type="synonym">Aphelenchoides xylophilus</name>
    <dbReference type="NCBI Taxonomy" id="6326"/>
    <lineage>
        <taxon>Eukaryota</taxon>
        <taxon>Metazoa</taxon>
        <taxon>Ecdysozoa</taxon>
        <taxon>Nematoda</taxon>
        <taxon>Chromadorea</taxon>
        <taxon>Rhabditida</taxon>
        <taxon>Tylenchina</taxon>
        <taxon>Tylenchomorpha</taxon>
        <taxon>Aphelenchoidea</taxon>
        <taxon>Aphelenchoididae</taxon>
        <taxon>Bursaphelenchus</taxon>
    </lineage>
</organism>
<evidence type="ECO:0000259" key="2">
    <source>
        <dbReference type="PROSITE" id="PS51159"/>
    </source>
</evidence>
<dbReference type="InterPro" id="IPR005036">
    <property type="entry name" value="CBM21_dom"/>
</dbReference>
<dbReference type="PANTHER" id="PTHR12307:SF48">
    <property type="entry name" value="PROTEIN PHOSPHATASE 1 REGULATORY SUBUNIT"/>
    <property type="match status" value="1"/>
</dbReference>
<feature type="region of interest" description="Disordered" evidence="1">
    <location>
        <begin position="470"/>
        <end position="497"/>
    </location>
</feature>
<dbReference type="Pfam" id="PF03370">
    <property type="entry name" value="CBM_21"/>
    <property type="match status" value="1"/>
</dbReference>
<evidence type="ECO:0000313" key="4">
    <source>
        <dbReference type="Proteomes" id="UP000659654"/>
    </source>
</evidence>
<dbReference type="Proteomes" id="UP000582659">
    <property type="component" value="Unassembled WGS sequence"/>
</dbReference>
<feature type="region of interest" description="Disordered" evidence="1">
    <location>
        <begin position="234"/>
        <end position="283"/>
    </location>
</feature>
<name>A0A7I8WI81_BURXY</name>
<reference evidence="3" key="1">
    <citation type="submission" date="2020-09" db="EMBL/GenBank/DDBJ databases">
        <authorList>
            <person name="Kikuchi T."/>
        </authorList>
    </citation>
    <scope>NUCLEOTIDE SEQUENCE</scope>
    <source>
        <strain evidence="3">Ka4C1</strain>
    </source>
</reference>
<feature type="domain" description="CBM21" evidence="2">
    <location>
        <begin position="361"/>
        <end position="470"/>
    </location>
</feature>
<evidence type="ECO:0000313" key="3">
    <source>
        <dbReference type="EMBL" id="CAD5222058.1"/>
    </source>
</evidence>
<dbReference type="AlphaFoldDB" id="A0A7I8WI81"/>
<dbReference type="GO" id="GO:0000164">
    <property type="term" value="C:protein phosphatase type 1 complex"/>
    <property type="evidence" value="ECO:0007669"/>
    <property type="project" value="TreeGrafter"/>
</dbReference>
<gene>
    <name evidence="3" type="ORF">BXYJ_LOCUS7026</name>
</gene>
<proteinExistence type="predicted"/>
<feature type="compositionally biased region" description="Low complexity" evidence="1">
    <location>
        <begin position="253"/>
        <end position="266"/>
    </location>
</feature>
<feature type="compositionally biased region" description="Low complexity" evidence="1">
    <location>
        <begin position="236"/>
        <end position="245"/>
    </location>
</feature>
<dbReference type="GO" id="GO:0008157">
    <property type="term" value="F:protein phosphatase 1 binding"/>
    <property type="evidence" value="ECO:0007669"/>
    <property type="project" value="TreeGrafter"/>
</dbReference>
<dbReference type="PANTHER" id="PTHR12307">
    <property type="entry name" value="PROTEIN PHOSPHATASE 1 REGULATORY SUBUNIT"/>
    <property type="match status" value="1"/>
</dbReference>
<dbReference type="GO" id="GO:0005979">
    <property type="term" value="P:regulation of glycogen biosynthetic process"/>
    <property type="evidence" value="ECO:0007669"/>
    <property type="project" value="TreeGrafter"/>
</dbReference>
<dbReference type="Gene3D" id="2.60.40.2440">
    <property type="entry name" value="Carbohydrate binding type-21 domain"/>
    <property type="match status" value="1"/>
</dbReference>
<protein>
    <submittedName>
        <fullName evidence="3">(pine wood nematode) hypothetical protein</fullName>
    </submittedName>
</protein>
<dbReference type="Proteomes" id="UP000659654">
    <property type="component" value="Unassembled WGS sequence"/>
</dbReference>
<dbReference type="GO" id="GO:2001069">
    <property type="term" value="F:glycogen binding"/>
    <property type="evidence" value="ECO:0007669"/>
    <property type="project" value="TreeGrafter"/>
</dbReference>
<evidence type="ECO:0000256" key="1">
    <source>
        <dbReference type="SAM" id="MobiDB-lite"/>
    </source>
</evidence>
<dbReference type="OrthoDB" id="1881at2759"/>
<dbReference type="PROSITE" id="PS51159">
    <property type="entry name" value="CBM21"/>
    <property type="match status" value="1"/>
</dbReference>
<feature type="compositionally biased region" description="Basic residues" evidence="1">
    <location>
        <begin position="273"/>
        <end position="283"/>
    </location>
</feature>
<dbReference type="EMBL" id="CAJFDI010000003">
    <property type="protein sequence ID" value="CAD5222058.1"/>
    <property type="molecule type" value="Genomic_DNA"/>
</dbReference>
<keyword evidence="4" id="KW-1185">Reference proteome</keyword>
<feature type="region of interest" description="Disordered" evidence="1">
    <location>
        <begin position="126"/>
        <end position="184"/>
    </location>
</feature>
<comment type="caution">
    <text evidence="3">The sequence shown here is derived from an EMBL/GenBank/DDBJ whole genome shotgun (WGS) entry which is preliminary data.</text>
</comment>
<dbReference type="SMR" id="A0A7I8WI81"/>
<dbReference type="InterPro" id="IPR038175">
    <property type="entry name" value="CBM21_dom_sf"/>
</dbReference>
<dbReference type="EMBL" id="CAJFCV020000003">
    <property type="protein sequence ID" value="CAG9109050.1"/>
    <property type="molecule type" value="Genomic_DNA"/>
</dbReference>